<organism evidence="2 3">
    <name type="scientific">Candidatus Harrisonbacteria bacterium CG10_big_fil_rev_8_21_14_0_10_49_15</name>
    <dbReference type="NCBI Taxonomy" id="1974587"/>
    <lineage>
        <taxon>Bacteria</taxon>
        <taxon>Candidatus Harrisoniibacteriota</taxon>
    </lineage>
</organism>
<dbReference type="InterPro" id="IPR021454">
    <property type="entry name" value="DUF3105"/>
</dbReference>
<evidence type="ECO:0000256" key="1">
    <source>
        <dbReference type="SAM" id="Phobius"/>
    </source>
</evidence>
<dbReference type="EMBL" id="PFBD01000034">
    <property type="protein sequence ID" value="PIR86606.1"/>
    <property type="molecule type" value="Genomic_DNA"/>
</dbReference>
<evidence type="ECO:0000313" key="3">
    <source>
        <dbReference type="Proteomes" id="UP000229526"/>
    </source>
</evidence>
<name>A0A2H0ULP0_9BACT</name>
<accession>A0A2H0ULP0</accession>
<comment type="caution">
    <text evidence="2">The sequence shown here is derived from an EMBL/GenBank/DDBJ whole genome shotgun (WGS) entry which is preliminary data.</text>
</comment>
<evidence type="ECO:0008006" key="4">
    <source>
        <dbReference type="Google" id="ProtNLM"/>
    </source>
</evidence>
<keyword evidence="1" id="KW-1133">Transmembrane helix</keyword>
<protein>
    <recommendedName>
        <fullName evidence="4">DUF3105 domain-containing protein</fullName>
    </recommendedName>
</protein>
<dbReference type="GO" id="GO:0005737">
    <property type="term" value="C:cytoplasm"/>
    <property type="evidence" value="ECO:0007669"/>
    <property type="project" value="TreeGrafter"/>
</dbReference>
<dbReference type="PANTHER" id="PTHR34179">
    <property type="entry name" value="TUMOR PROTEIN P53-INDUCIBLE PROTEIN 13"/>
    <property type="match status" value="1"/>
</dbReference>
<feature type="transmembrane region" description="Helical" evidence="1">
    <location>
        <begin position="20"/>
        <end position="40"/>
    </location>
</feature>
<reference evidence="3" key="1">
    <citation type="submission" date="2017-09" db="EMBL/GenBank/DDBJ databases">
        <title>Depth-based differentiation of microbial function through sediment-hosted aquifers and enrichment of novel symbionts in the deep terrestrial subsurface.</title>
        <authorList>
            <person name="Probst A.J."/>
            <person name="Ladd B."/>
            <person name="Jarett J.K."/>
            <person name="Geller-Mcgrath D.E."/>
            <person name="Sieber C.M.K."/>
            <person name="Emerson J.B."/>
            <person name="Anantharaman K."/>
            <person name="Thomas B.C."/>
            <person name="Malmstrom R."/>
            <person name="Stieglmeier M."/>
            <person name="Klingl A."/>
            <person name="Woyke T."/>
            <person name="Ryan C.M."/>
            <person name="Banfield J.F."/>
        </authorList>
    </citation>
    <scope>NUCLEOTIDE SEQUENCE [LARGE SCALE GENOMIC DNA]</scope>
</reference>
<gene>
    <name evidence="2" type="ORF">COU11_04870</name>
</gene>
<dbReference type="AlphaFoldDB" id="A0A2H0ULP0"/>
<feature type="non-terminal residue" evidence="2">
    <location>
        <position position="1"/>
    </location>
</feature>
<keyword evidence="1" id="KW-0472">Membrane</keyword>
<proteinExistence type="predicted"/>
<keyword evidence="1" id="KW-0812">Transmembrane</keyword>
<evidence type="ECO:0000313" key="2">
    <source>
        <dbReference type="EMBL" id="PIR86606.1"/>
    </source>
</evidence>
<sequence>RQEKEAEQSARQRGRSMRKFRNYALVVVIIVAVGYGIYFLSKSAAPKGKDFSRVIPLMEASHIAVGSQLPEYTSNPPTSGPHYGQTARSGFRDEALPDQNIIHNLEHGDIWIAYHPRIAEEIVEELKQFGAAKVIITPREANETDIAVAAWGRLDTFNIENNALSIERIKDFIKRYTNKGPERVPGASGGI</sequence>
<dbReference type="Pfam" id="PF11303">
    <property type="entry name" value="DUF3105"/>
    <property type="match status" value="1"/>
</dbReference>
<dbReference type="Proteomes" id="UP000229526">
    <property type="component" value="Unassembled WGS sequence"/>
</dbReference>
<dbReference type="PANTHER" id="PTHR34179:SF1">
    <property type="entry name" value="TUMOR PROTEIN P53-INDUCIBLE PROTEIN 13"/>
    <property type="match status" value="1"/>
</dbReference>